<dbReference type="KEGG" id="tho:SP60_04630"/>
<keyword evidence="5" id="KW-1185">Reference proteome</keyword>
<evidence type="ECO:0000259" key="3">
    <source>
        <dbReference type="Pfam" id="PF12850"/>
    </source>
</evidence>
<comment type="cofactor">
    <cofactor evidence="2">
        <name>a divalent metal cation</name>
        <dbReference type="ChEBI" id="CHEBI:60240"/>
    </cofactor>
</comment>
<dbReference type="Proteomes" id="UP000058020">
    <property type="component" value="Chromosome"/>
</dbReference>
<name>A0A0M5LKX0_9GAMM</name>
<dbReference type="InterPro" id="IPR053193">
    <property type="entry name" value="MetalloPDE_YfcE-like"/>
</dbReference>
<dbReference type="STRING" id="1705394.SP60_04630"/>
<gene>
    <name evidence="4" type="ORF">SP60_04630</name>
</gene>
<evidence type="ECO:0000313" key="5">
    <source>
        <dbReference type="Proteomes" id="UP000058020"/>
    </source>
</evidence>
<dbReference type="RefSeq" id="WP_053951514.1">
    <property type="nucleotide sequence ID" value="NZ_CP010552.1"/>
</dbReference>
<evidence type="ECO:0000313" key="4">
    <source>
        <dbReference type="EMBL" id="ALE52560.1"/>
    </source>
</evidence>
<dbReference type="InterPro" id="IPR000979">
    <property type="entry name" value="Phosphodiesterase_MJ0936/Vps29"/>
</dbReference>
<dbReference type="PANTHER" id="PTHR43165">
    <property type="entry name" value="METALLOPHOSPHOESTERASE"/>
    <property type="match status" value="1"/>
</dbReference>
<dbReference type="InterPro" id="IPR024654">
    <property type="entry name" value="Calcineurin-like_PHP_lpxH"/>
</dbReference>
<sequence>MNLPLKIGILSDTHGFIHPHIVSLFSQCDIVVHAGDIVDEKTLSVLTPKQKLVAVQGNNDSHLVQLKTTELLDLPGGTLVVNHGHMYGQRHPSHSSLREAHPNAKMIVYGHTHKQLIEQDTSPWVVNPGAAGSTRNHGSSKCLLLTIKSAQNWHIEPYNFNEL</sequence>
<protein>
    <recommendedName>
        <fullName evidence="2">Phosphoesterase</fullName>
        <ecNumber evidence="2">3.1.4.-</ecNumber>
    </recommendedName>
</protein>
<dbReference type="SUPFAM" id="SSF56300">
    <property type="entry name" value="Metallo-dependent phosphatases"/>
    <property type="match status" value="1"/>
</dbReference>
<dbReference type="GO" id="GO:0046872">
    <property type="term" value="F:metal ion binding"/>
    <property type="evidence" value="ECO:0007669"/>
    <property type="project" value="UniProtKB-KW"/>
</dbReference>
<dbReference type="Pfam" id="PF12850">
    <property type="entry name" value="Metallophos_2"/>
    <property type="match status" value="1"/>
</dbReference>
<keyword evidence="2" id="KW-0479">Metal-binding</keyword>
<dbReference type="PANTHER" id="PTHR43165:SF1">
    <property type="entry name" value="PHOSPHODIESTERASE MJ0936"/>
    <property type="match status" value="1"/>
</dbReference>
<proteinExistence type="inferred from homology"/>
<dbReference type="EMBL" id="CP010552">
    <property type="protein sequence ID" value="ALE52560.1"/>
    <property type="molecule type" value="Genomic_DNA"/>
</dbReference>
<organism evidence="4 5">
    <name type="scientific">Candidatus Thioglobus autotrophicus</name>
    <dbReference type="NCBI Taxonomy" id="1705394"/>
    <lineage>
        <taxon>Bacteria</taxon>
        <taxon>Pseudomonadati</taxon>
        <taxon>Pseudomonadota</taxon>
        <taxon>Gammaproteobacteria</taxon>
        <taxon>Candidatus Pseudothioglobaceae</taxon>
        <taxon>Candidatus Thioglobus</taxon>
    </lineage>
</organism>
<reference evidence="4 5" key="1">
    <citation type="journal article" date="2015" name="Genome Announc.">
        <title>Genome Sequence of 'Candidatus Thioglobus autotrophica' Strain EF1, a Chemoautotroph from the SUP05 Clade of Marine Gammaproteobacteria.</title>
        <authorList>
            <person name="Shah V."/>
            <person name="Morris R.M."/>
        </authorList>
    </citation>
    <scope>NUCLEOTIDE SEQUENCE [LARGE SCALE GENOMIC DNA]</scope>
    <source>
        <strain evidence="4 5">EF1</strain>
    </source>
</reference>
<feature type="domain" description="Calcineurin-like phosphoesterase" evidence="3">
    <location>
        <begin position="5"/>
        <end position="149"/>
    </location>
</feature>
<accession>A0A0M5LKX0</accession>
<dbReference type="InterPro" id="IPR029052">
    <property type="entry name" value="Metallo-depent_PP-like"/>
</dbReference>
<dbReference type="AlphaFoldDB" id="A0A0M5LKX0"/>
<evidence type="ECO:0000256" key="1">
    <source>
        <dbReference type="ARBA" id="ARBA00008950"/>
    </source>
</evidence>
<comment type="similarity">
    <text evidence="1 2">Belongs to the metallophosphoesterase superfamily. YfcE family.</text>
</comment>
<dbReference type="EC" id="3.1.4.-" evidence="2"/>
<evidence type="ECO:0000256" key="2">
    <source>
        <dbReference type="RuleBase" id="RU362039"/>
    </source>
</evidence>
<dbReference type="OrthoDB" id="9785951at2"/>
<dbReference type="GO" id="GO:0016787">
    <property type="term" value="F:hydrolase activity"/>
    <property type="evidence" value="ECO:0007669"/>
    <property type="project" value="UniProtKB-UniRule"/>
</dbReference>
<dbReference type="NCBIfam" id="TIGR00040">
    <property type="entry name" value="yfcE"/>
    <property type="match status" value="1"/>
</dbReference>
<dbReference type="Gene3D" id="3.60.21.10">
    <property type="match status" value="1"/>
</dbReference>